<gene>
    <name evidence="9" type="ORF">THITE_2106969</name>
</gene>
<name>G2QSC5_THETT</name>
<feature type="transmembrane region" description="Helical" evidence="7">
    <location>
        <begin position="28"/>
        <end position="50"/>
    </location>
</feature>
<evidence type="ECO:0000256" key="7">
    <source>
        <dbReference type="SAM" id="Phobius"/>
    </source>
</evidence>
<dbReference type="KEGG" id="ttt:THITE_2106969"/>
<evidence type="ECO:0000256" key="4">
    <source>
        <dbReference type="ARBA" id="ARBA00023136"/>
    </source>
</evidence>
<keyword evidence="10" id="KW-1185">Reference proteome</keyword>
<dbReference type="Pfam" id="PF20684">
    <property type="entry name" value="Fung_rhodopsin"/>
    <property type="match status" value="1"/>
</dbReference>
<feature type="transmembrane region" description="Helical" evidence="7">
    <location>
        <begin position="147"/>
        <end position="169"/>
    </location>
</feature>
<evidence type="ECO:0000256" key="5">
    <source>
        <dbReference type="ARBA" id="ARBA00038359"/>
    </source>
</evidence>
<feature type="transmembrane region" description="Helical" evidence="7">
    <location>
        <begin position="62"/>
        <end position="81"/>
    </location>
</feature>
<dbReference type="PANTHER" id="PTHR33048:SF47">
    <property type="entry name" value="INTEGRAL MEMBRANE PROTEIN-RELATED"/>
    <property type="match status" value="1"/>
</dbReference>
<dbReference type="PANTHER" id="PTHR33048">
    <property type="entry name" value="PTH11-LIKE INTEGRAL MEMBRANE PROTEIN (AFU_ORTHOLOGUE AFUA_5G11245)"/>
    <property type="match status" value="1"/>
</dbReference>
<dbReference type="InterPro" id="IPR052337">
    <property type="entry name" value="SAT4-like"/>
</dbReference>
<dbReference type="AlphaFoldDB" id="G2QSC5"/>
<dbReference type="HOGENOM" id="CLU_642798_0_0_1"/>
<keyword evidence="2 7" id="KW-0812">Transmembrane</keyword>
<evidence type="ECO:0000256" key="1">
    <source>
        <dbReference type="ARBA" id="ARBA00004141"/>
    </source>
</evidence>
<feature type="region of interest" description="Disordered" evidence="6">
    <location>
        <begin position="302"/>
        <end position="392"/>
    </location>
</feature>
<dbReference type="GO" id="GO:0016020">
    <property type="term" value="C:membrane"/>
    <property type="evidence" value="ECO:0007669"/>
    <property type="project" value="UniProtKB-SubCell"/>
</dbReference>
<dbReference type="eggNOG" id="ENOG502SKSI">
    <property type="taxonomic scope" value="Eukaryota"/>
</dbReference>
<reference evidence="9 10" key="1">
    <citation type="journal article" date="2011" name="Nat. Biotechnol.">
        <title>Comparative genomic analysis of the thermophilic biomass-degrading fungi Myceliophthora thermophila and Thielavia terrestris.</title>
        <authorList>
            <person name="Berka R.M."/>
            <person name="Grigoriev I.V."/>
            <person name="Otillar R."/>
            <person name="Salamov A."/>
            <person name="Grimwood J."/>
            <person name="Reid I."/>
            <person name="Ishmael N."/>
            <person name="John T."/>
            <person name="Darmond C."/>
            <person name="Moisan M.-C."/>
            <person name="Henrissat B."/>
            <person name="Coutinho P.M."/>
            <person name="Lombard V."/>
            <person name="Natvig D.O."/>
            <person name="Lindquist E."/>
            <person name="Schmutz J."/>
            <person name="Lucas S."/>
            <person name="Harris P."/>
            <person name="Powlowski J."/>
            <person name="Bellemare A."/>
            <person name="Taylor D."/>
            <person name="Butler G."/>
            <person name="de Vries R.P."/>
            <person name="Allijn I.E."/>
            <person name="van den Brink J."/>
            <person name="Ushinsky S."/>
            <person name="Storms R."/>
            <person name="Powell A.J."/>
            <person name="Paulsen I.T."/>
            <person name="Elbourne L.D.H."/>
            <person name="Baker S.E."/>
            <person name="Magnuson J."/>
            <person name="LaBoissiere S."/>
            <person name="Clutterbuck A.J."/>
            <person name="Martinez D."/>
            <person name="Wogulis M."/>
            <person name="de Leon A.L."/>
            <person name="Rey M.W."/>
            <person name="Tsang A."/>
        </authorList>
    </citation>
    <scope>NUCLEOTIDE SEQUENCE [LARGE SCALE GENOMIC DNA]</scope>
    <source>
        <strain evidence="10">ATCC 38088 / NRRL 8126</strain>
    </source>
</reference>
<evidence type="ECO:0000256" key="3">
    <source>
        <dbReference type="ARBA" id="ARBA00022989"/>
    </source>
</evidence>
<evidence type="ECO:0000256" key="2">
    <source>
        <dbReference type="ARBA" id="ARBA00022692"/>
    </source>
</evidence>
<accession>G2QSC5</accession>
<dbReference type="InterPro" id="IPR049326">
    <property type="entry name" value="Rhodopsin_dom_fungi"/>
</dbReference>
<dbReference type="GeneID" id="11517229"/>
<dbReference type="EMBL" id="CP003009">
    <property type="protein sequence ID" value="AEO62606.1"/>
    <property type="molecule type" value="Genomic_DNA"/>
</dbReference>
<dbReference type="Proteomes" id="UP000008181">
    <property type="component" value="Chromosome 1"/>
</dbReference>
<evidence type="ECO:0000256" key="6">
    <source>
        <dbReference type="SAM" id="MobiDB-lite"/>
    </source>
</evidence>
<sequence>MVPLSLLIARSDYNDAAPSSTDDGSGDATLGVSGLVIALAVISVALRFYTRIFTRLGLGWDDWLIFAAVIFTLATAVLLLWGNSVDPNGTWVSENTNPNYDYTPQDIFYLKLAFACSILYFLIAGTTKLGILFMYNRIFYVSRAFRFQLWVASFLVVSWWFACNLTAFLNCRPLEWSWLNSLADPRYCINYNIFWMAAGACEIFLDVLILTLPISVMMRMGLTLRQKFTVGGIFLLGGFVIITGLVKVILGYPPGSRVPSYSNTEVWTEVHTAMSMVCACLPIFGPLARKIKRSAFGRWVSAHCGRRKPGPPRQSEKGPQGPSWSKIKLPSWHSSRFAKSRDEREDPEPGIVAVMERPSPSGQEPDDQMVQPPKAVHTRSSTSTTTDARPLADPMEWRLTIWRAQGSTDPELMPDIRQEMFQRGFVV</sequence>
<feature type="transmembrane region" description="Helical" evidence="7">
    <location>
        <begin position="270"/>
        <end position="288"/>
    </location>
</feature>
<evidence type="ECO:0000259" key="8">
    <source>
        <dbReference type="Pfam" id="PF20684"/>
    </source>
</evidence>
<feature type="transmembrane region" description="Helical" evidence="7">
    <location>
        <begin position="189"/>
        <end position="216"/>
    </location>
</feature>
<dbReference type="OrthoDB" id="4575400at2759"/>
<protein>
    <recommendedName>
        <fullName evidence="8">Rhodopsin domain-containing protein</fullName>
    </recommendedName>
</protein>
<evidence type="ECO:0000313" key="9">
    <source>
        <dbReference type="EMBL" id="AEO62606.1"/>
    </source>
</evidence>
<dbReference type="RefSeq" id="XP_003648942.1">
    <property type="nucleotide sequence ID" value="XM_003648894.1"/>
</dbReference>
<feature type="transmembrane region" description="Helical" evidence="7">
    <location>
        <begin position="108"/>
        <end position="135"/>
    </location>
</feature>
<feature type="domain" description="Rhodopsin" evidence="8">
    <location>
        <begin position="46"/>
        <end position="289"/>
    </location>
</feature>
<feature type="transmembrane region" description="Helical" evidence="7">
    <location>
        <begin position="228"/>
        <end position="250"/>
    </location>
</feature>
<proteinExistence type="inferred from homology"/>
<comment type="subcellular location">
    <subcellularLocation>
        <location evidence="1">Membrane</location>
        <topology evidence="1">Multi-pass membrane protein</topology>
    </subcellularLocation>
</comment>
<evidence type="ECO:0000313" key="10">
    <source>
        <dbReference type="Proteomes" id="UP000008181"/>
    </source>
</evidence>
<keyword evidence="4 7" id="KW-0472">Membrane</keyword>
<keyword evidence="3 7" id="KW-1133">Transmembrane helix</keyword>
<comment type="similarity">
    <text evidence="5">Belongs to the SAT4 family.</text>
</comment>
<organism evidence="9 10">
    <name type="scientific">Thermothielavioides terrestris (strain ATCC 38088 / NRRL 8126)</name>
    <name type="common">Thielavia terrestris</name>
    <dbReference type="NCBI Taxonomy" id="578455"/>
    <lineage>
        <taxon>Eukaryota</taxon>
        <taxon>Fungi</taxon>
        <taxon>Dikarya</taxon>
        <taxon>Ascomycota</taxon>
        <taxon>Pezizomycotina</taxon>
        <taxon>Sordariomycetes</taxon>
        <taxon>Sordariomycetidae</taxon>
        <taxon>Sordariales</taxon>
        <taxon>Chaetomiaceae</taxon>
        <taxon>Thermothielavioides</taxon>
        <taxon>Thermothielavioides terrestris</taxon>
    </lineage>
</organism>